<dbReference type="PANTHER" id="PTHR33988:SF2">
    <property type="entry name" value="ENDORIBONUCLEASE MAZF"/>
    <property type="match status" value="1"/>
</dbReference>
<comment type="caution">
    <text evidence="2">The sequence shown here is derived from an EMBL/GenBank/DDBJ whole genome shotgun (WGS) entry which is preliminary data.</text>
</comment>
<dbReference type="EMBL" id="JAAGSC010000044">
    <property type="protein sequence ID" value="NDY97128.1"/>
    <property type="molecule type" value="Genomic_DNA"/>
</dbReference>
<gene>
    <name evidence="2" type="ORF">G3I74_15500</name>
</gene>
<comment type="function">
    <text evidence="1">Toxic component of a type II toxin-antitoxin (TA) system.</text>
</comment>
<protein>
    <recommendedName>
        <fullName evidence="1">mRNA interferase</fullName>
        <ecNumber evidence="1">3.1.-.-</ecNumber>
    </recommendedName>
</protein>
<dbReference type="Proteomes" id="UP000484885">
    <property type="component" value="Unassembled WGS sequence"/>
</dbReference>
<dbReference type="GO" id="GO:0003677">
    <property type="term" value="F:DNA binding"/>
    <property type="evidence" value="ECO:0007669"/>
    <property type="project" value="InterPro"/>
</dbReference>
<dbReference type="Pfam" id="PF02452">
    <property type="entry name" value="PemK_toxin"/>
    <property type="match status" value="1"/>
</dbReference>
<dbReference type="AlphaFoldDB" id="A0A845V1Z4"/>
<evidence type="ECO:0000313" key="3">
    <source>
        <dbReference type="Proteomes" id="UP000484885"/>
    </source>
</evidence>
<dbReference type="PANTHER" id="PTHR33988">
    <property type="entry name" value="ENDORIBONUCLEASE MAZF-RELATED"/>
    <property type="match status" value="1"/>
</dbReference>
<dbReference type="GO" id="GO:0016787">
    <property type="term" value="F:hydrolase activity"/>
    <property type="evidence" value="ECO:0007669"/>
    <property type="project" value="UniProtKB-KW"/>
</dbReference>
<keyword evidence="1" id="KW-0378">Hydrolase</keyword>
<dbReference type="InterPro" id="IPR011067">
    <property type="entry name" value="Plasmid_toxin/cell-grow_inhib"/>
</dbReference>
<dbReference type="GO" id="GO:0016075">
    <property type="term" value="P:rRNA catabolic process"/>
    <property type="evidence" value="ECO:0007669"/>
    <property type="project" value="TreeGrafter"/>
</dbReference>
<evidence type="ECO:0000313" key="2">
    <source>
        <dbReference type="EMBL" id="NDY97128.1"/>
    </source>
</evidence>
<name>A0A845V1Z4_9GAMM</name>
<dbReference type="SUPFAM" id="SSF50118">
    <property type="entry name" value="Cell growth inhibitor/plasmid maintenance toxic component"/>
    <property type="match status" value="1"/>
</dbReference>
<dbReference type="Gene3D" id="2.30.30.110">
    <property type="match status" value="1"/>
</dbReference>
<proteinExistence type="inferred from homology"/>
<dbReference type="GO" id="GO:0006402">
    <property type="term" value="P:mRNA catabolic process"/>
    <property type="evidence" value="ECO:0007669"/>
    <property type="project" value="TreeGrafter"/>
</dbReference>
<dbReference type="PIRSF" id="PIRSF033490">
    <property type="entry name" value="MazF"/>
    <property type="match status" value="1"/>
</dbReference>
<comment type="similarity">
    <text evidence="1">Belongs to the PemK/MazF family.</text>
</comment>
<reference evidence="2 3" key="1">
    <citation type="submission" date="2020-02" db="EMBL/GenBank/DDBJ databases">
        <authorList>
            <person name="Zhang X.-Y."/>
        </authorList>
    </citation>
    <scope>NUCLEOTIDE SEQUENCE [LARGE SCALE GENOMIC DNA]</scope>
    <source>
        <strain evidence="2 3">C33</strain>
    </source>
</reference>
<accession>A0A845V1Z4</accession>
<dbReference type="InterPro" id="IPR003477">
    <property type="entry name" value="PemK-like"/>
</dbReference>
<dbReference type="EC" id="3.1.-.-" evidence="1"/>
<dbReference type="GO" id="GO:0004521">
    <property type="term" value="F:RNA endonuclease activity"/>
    <property type="evidence" value="ECO:0007669"/>
    <property type="project" value="TreeGrafter"/>
</dbReference>
<keyword evidence="1" id="KW-0540">Nuclease</keyword>
<evidence type="ECO:0000256" key="1">
    <source>
        <dbReference type="PIRNR" id="PIRNR033490"/>
    </source>
</evidence>
<sequence length="115" mass="12985">MAVVNPSRPEITRYEIYLINLNPTTGSEIRKTRPCVVISPDEMNRHLNTVVIAPLTSTRRNYPSRIDLSFQGQKGQIVLDQIRAVDQSRLVKRLGALTESRARAIASTLTEMFAF</sequence>
<keyword evidence="1" id="KW-0255">Endonuclease</keyword>
<organism evidence="2 3">
    <name type="scientific">Wenzhouxiangella limi</name>
    <dbReference type="NCBI Taxonomy" id="2707351"/>
    <lineage>
        <taxon>Bacteria</taxon>
        <taxon>Pseudomonadati</taxon>
        <taxon>Pseudomonadota</taxon>
        <taxon>Gammaproteobacteria</taxon>
        <taxon>Chromatiales</taxon>
        <taxon>Wenzhouxiangellaceae</taxon>
        <taxon>Wenzhouxiangella</taxon>
    </lineage>
</organism>
<keyword evidence="3" id="KW-1185">Reference proteome</keyword>